<proteinExistence type="predicted"/>
<evidence type="ECO:0000313" key="1">
    <source>
        <dbReference type="EMBL" id="GIM96686.1"/>
    </source>
</evidence>
<organism evidence="1 2">
    <name type="scientific">Paractinoplanes toevensis</name>
    <dbReference type="NCBI Taxonomy" id="571911"/>
    <lineage>
        <taxon>Bacteria</taxon>
        <taxon>Bacillati</taxon>
        <taxon>Actinomycetota</taxon>
        <taxon>Actinomycetes</taxon>
        <taxon>Micromonosporales</taxon>
        <taxon>Micromonosporaceae</taxon>
        <taxon>Paractinoplanes</taxon>
    </lineage>
</organism>
<comment type="caution">
    <text evidence="1">The sequence shown here is derived from an EMBL/GenBank/DDBJ whole genome shotgun (WGS) entry which is preliminary data.</text>
</comment>
<evidence type="ECO:0000313" key="2">
    <source>
        <dbReference type="Proteomes" id="UP000677082"/>
    </source>
</evidence>
<name>A0A919WAJ6_9ACTN</name>
<dbReference type="EMBL" id="BOQN01000124">
    <property type="protein sequence ID" value="GIM96686.1"/>
    <property type="molecule type" value="Genomic_DNA"/>
</dbReference>
<accession>A0A919WAJ6</accession>
<dbReference type="Proteomes" id="UP000677082">
    <property type="component" value="Unassembled WGS sequence"/>
</dbReference>
<keyword evidence="2" id="KW-1185">Reference proteome</keyword>
<gene>
    <name evidence="1" type="ORF">Ato02nite_084790</name>
</gene>
<reference evidence="1 2" key="1">
    <citation type="submission" date="2021-03" db="EMBL/GenBank/DDBJ databases">
        <title>Whole genome shotgun sequence of Actinoplanes toevensis NBRC 105298.</title>
        <authorList>
            <person name="Komaki H."/>
            <person name="Tamura T."/>
        </authorList>
    </citation>
    <scope>NUCLEOTIDE SEQUENCE [LARGE SCALE GENOMIC DNA]</scope>
    <source>
        <strain evidence="1 2">NBRC 105298</strain>
    </source>
</reference>
<dbReference type="AlphaFoldDB" id="A0A919WAJ6"/>
<protein>
    <submittedName>
        <fullName evidence="1">Uncharacterized protein</fullName>
    </submittedName>
</protein>
<sequence>MPTGTTLARLVDEFTANLYQHGIVIDRQSVEREMRDRIAQIADRLRVDPQTVLREHACDSWGRQMSAGVVDQIQSERLLDVAAANMRMS</sequence>